<accession>U1PRG5</accession>
<organism evidence="2 3">
    <name type="scientific">Haloquadratum walsbyi J07HQW2</name>
    <dbReference type="NCBI Taxonomy" id="1238425"/>
    <lineage>
        <taxon>Archaea</taxon>
        <taxon>Methanobacteriati</taxon>
        <taxon>Methanobacteriota</taxon>
        <taxon>Stenosarchaea group</taxon>
        <taxon>Halobacteria</taxon>
        <taxon>Halobacteriales</taxon>
        <taxon>Haloferacaceae</taxon>
        <taxon>Haloquadratum</taxon>
    </lineage>
</organism>
<proteinExistence type="predicted"/>
<keyword evidence="1" id="KW-0812">Transmembrane</keyword>
<dbReference type="Proteomes" id="UP000030710">
    <property type="component" value="Unassembled WGS sequence"/>
</dbReference>
<protein>
    <submittedName>
        <fullName evidence="2">Uncharacterized protein</fullName>
    </submittedName>
</protein>
<dbReference type="eggNOG" id="arCOG06240">
    <property type="taxonomic scope" value="Archaea"/>
</dbReference>
<evidence type="ECO:0000256" key="1">
    <source>
        <dbReference type="SAM" id="Phobius"/>
    </source>
</evidence>
<dbReference type="Pfam" id="PF19139">
    <property type="entry name" value="DUF5822"/>
    <property type="match status" value="1"/>
</dbReference>
<keyword evidence="1" id="KW-0472">Membrane</keyword>
<dbReference type="InterPro" id="IPR043860">
    <property type="entry name" value="DUF5822"/>
</dbReference>
<dbReference type="EMBL" id="KE356561">
    <property type="protein sequence ID" value="ERG94921.1"/>
    <property type="molecule type" value="Genomic_DNA"/>
</dbReference>
<feature type="transmembrane region" description="Helical" evidence="1">
    <location>
        <begin position="16"/>
        <end position="39"/>
    </location>
</feature>
<sequence length="123" mass="13214">MEPAEITDPGKVNYGWMMQITFVLTIIIGAPVVTLLSLAATLPTWGAHVEFAIRVGAMIWIITAVSVFSYAHWSDTDTNIDMYADVGLAAGVGIDNADTDAVSTPSLNKEIKDNSSRIQLDAD</sequence>
<dbReference type="AlphaFoldDB" id="U1PRG5"/>
<evidence type="ECO:0000313" key="3">
    <source>
        <dbReference type="Proteomes" id="UP000030710"/>
    </source>
</evidence>
<evidence type="ECO:0000313" key="2">
    <source>
        <dbReference type="EMBL" id="ERG94921.1"/>
    </source>
</evidence>
<name>U1PRG5_9EURY</name>
<dbReference type="HOGENOM" id="CLU_132453_0_0_2"/>
<reference evidence="2 3" key="1">
    <citation type="journal article" date="2013" name="PLoS ONE">
        <title>Assembly-driven community genomics of a hypersaline microbial ecosystem.</title>
        <authorList>
            <person name="Podell S."/>
            <person name="Ugalde J.A."/>
            <person name="Narasingarao P."/>
            <person name="Banfield J.F."/>
            <person name="Heidelberg K.B."/>
            <person name="Allen E.E."/>
        </authorList>
    </citation>
    <scope>NUCLEOTIDE SEQUENCE [LARGE SCALE GENOMIC DNA]</scope>
    <source>
        <strain evidence="3">J07HQW2</strain>
    </source>
</reference>
<keyword evidence="1" id="KW-1133">Transmembrane helix</keyword>
<feature type="transmembrane region" description="Helical" evidence="1">
    <location>
        <begin position="51"/>
        <end position="73"/>
    </location>
</feature>
<gene>
    <name evidence="2" type="ORF">J07HQW2_01363</name>
</gene>